<dbReference type="Proteomes" id="UP000011534">
    <property type="component" value="Unassembled WGS sequence"/>
</dbReference>
<dbReference type="InterPro" id="IPR011146">
    <property type="entry name" value="HIT-like"/>
</dbReference>
<dbReference type="SUPFAM" id="SSF54197">
    <property type="entry name" value="HIT-like"/>
    <property type="match status" value="1"/>
</dbReference>
<sequence length="126" mass="13457">MQGKAPAHRVYADEQTLAFLDTAPANPGHVLVIPTTHHETLTDMNEERVGAVFQTARRIASAIESAYAPDGLNIVQSNGAAAGQEVYHAHVHVIPRYSGDDVLLQWASGDAADGAQRTASTLQDEL</sequence>
<dbReference type="GO" id="GO:0003824">
    <property type="term" value="F:catalytic activity"/>
    <property type="evidence" value="ECO:0007669"/>
    <property type="project" value="InterPro"/>
</dbReference>
<dbReference type="InterPro" id="IPR036265">
    <property type="entry name" value="HIT-like_sf"/>
</dbReference>
<protein>
    <submittedName>
        <fullName evidence="5">Histidine triad (HIT) protein</fullName>
    </submittedName>
</protein>
<dbReference type="PANTHER" id="PTHR46648:SF1">
    <property type="entry name" value="ADENOSINE 5'-MONOPHOSPHORAMIDASE HNT1"/>
    <property type="match status" value="1"/>
</dbReference>
<proteinExistence type="predicted"/>
<dbReference type="Pfam" id="PF01230">
    <property type="entry name" value="HIT"/>
    <property type="match status" value="1"/>
</dbReference>
<dbReference type="GO" id="GO:0009117">
    <property type="term" value="P:nucleotide metabolic process"/>
    <property type="evidence" value="ECO:0007669"/>
    <property type="project" value="TreeGrafter"/>
</dbReference>
<feature type="active site" description="Tele-AMP-histidine intermediate" evidence="1">
    <location>
        <position position="90"/>
    </location>
</feature>
<feature type="short sequence motif" description="Histidine triad motif" evidence="2 3">
    <location>
        <begin position="88"/>
        <end position="92"/>
    </location>
</feature>
<evidence type="ECO:0000313" key="5">
    <source>
        <dbReference type="EMBL" id="EMA04618.1"/>
    </source>
</evidence>
<dbReference type="InterPro" id="IPR039384">
    <property type="entry name" value="HINT"/>
</dbReference>
<gene>
    <name evidence="5" type="ORF">C437_13765</name>
</gene>
<dbReference type="InterPro" id="IPR001310">
    <property type="entry name" value="Histidine_triad_HIT"/>
</dbReference>
<comment type="caution">
    <text evidence="5">The sequence shown here is derived from an EMBL/GenBank/DDBJ whole genome shotgun (WGS) entry which is preliminary data.</text>
</comment>
<keyword evidence="6" id="KW-1185">Reference proteome</keyword>
<dbReference type="CDD" id="cd01277">
    <property type="entry name" value="HINT_subgroup"/>
    <property type="match status" value="1"/>
</dbReference>
<evidence type="ECO:0000313" key="6">
    <source>
        <dbReference type="Proteomes" id="UP000011534"/>
    </source>
</evidence>
<accession>M0J8G0</accession>
<dbReference type="PANTHER" id="PTHR46648">
    <property type="entry name" value="HIT FAMILY PROTEIN 1"/>
    <property type="match status" value="1"/>
</dbReference>
<dbReference type="EMBL" id="AOLQ01000056">
    <property type="protein sequence ID" value="EMA04618.1"/>
    <property type="molecule type" value="Genomic_DNA"/>
</dbReference>
<dbReference type="PRINTS" id="PR00332">
    <property type="entry name" value="HISTRIAD"/>
</dbReference>
<evidence type="ECO:0000256" key="2">
    <source>
        <dbReference type="PIRSR" id="PIRSR601310-3"/>
    </source>
</evidence>
<dbReference type="PROSITE" id="PS51084">
    <property type="entry name" value="HIT_2"/>
    <property type="match status" value="1"/>
</dbReference>
<evidence type="ECO:0000259" key="4">
    <source>
        <dbReference type="PROSITE" id="PS51084"/>
    </source>
</evidence>
<organism evidence="5 6">
    <name type="scientific">Haloarcula vallismortis ATCC 29715</name>
    <dbReference type="NCBI Taxonomy" id="662477"/>
    <lineage>
        <taxon>Archaea</taxon>
        <taxon>Methanobacteriati</taxon>
        <taxon>Methanobacteriota</taxon>
        <taxon>Stenosarchaea group</taxon>
        <taxon>Halobacteria</taxon>
        <taxon>Halobacteriales</taxon>
        <taxon>Haloarculaceae</taxon>
        <taxon>Haloarcula</taxon>
    </lineage>
</organism>
<dbReference type="AlphaFoldDB" id="M0J8G0"/>
<dbReference type="Gene3D" id="3.30.428.10">
    <property type="entry name" value="HIT-like"/>
    <property type="match status" value="1"/>
</dbReference>
<dbReference type="OrthoDB" id="26806at2157"/>
<reference evidence="5 6" key="1">
    <citation type="journal article" date="2014" name="PLoS Genet.">
        <title>Phylogenetically driven sequencing of extremely halophilic archaea reveals strategies for static and dynamic osmo-response.</title>
        <authorList>
            <person name="Becker E.A."/>
            <person name="Seitzer P.M."/>
            <person name="Tritt A."/>
            <person name="Larsen D."/>
            <person name="Krusor M."/>
            <person name="Yao A.I."/>
            <person name="Wu D."/>
            <person name="Madern D."/>
            <person name="Eisen J.A."/>
            <person name="Darling A.E."/>
            <person name="Facciotti M.T."/>
        </authorList>
    </citation>
    <scope>NUCLEOTIDE SEQUENCE [LARGE SCALE GENOMIC DNA]</scope>
    <source>
        <strain evidence="5 6">ATCC 29715</strain>
    </source>
</reference>
<feature type="domain" description="HIT" evidence="4">
    <location>
        <begin position="1"/>
        <end position="103"/>
    </location>
</feature>
<evidence type="ECO:0000256" key="1">
    <source>
        <dbReference type="PIRSR" id="PIRSR601310-1"/>
    </source>
</evidence>
<dbReference type="PATRIC" id="fig|662477.6.peg.2680"/>
<evidence type="ECO:0000256" key="3">
    <source>
        <dbReference type="PROSITE-ProRule" id="PRU00464"/>
    </source>
</evidence>
<name>M0J8G0_HALVA</name>